<evidence type="ECO:0000256" key="1">
    <source>
        <dbReference type="ARBA" id="ARBA00023015"/>
    </source>
</evidence>
<dbReference type="CDD" id="cd00093">
    <property type="entry name" value="HTH_XRE"/>
    <property type="match status" value="1"/>
</dbReference>
<dbReference type="CDD" id="cd06529">
    <property type="entry name" value="S24_LexA-like"/>
    <property type="match status" value="1"/>
</dbReference>
<proteinExistence type="predicted"/>
<dbReference type="RefSeq" id="WP_127763795.1">
    <property type="nucleotide sequence ID" value="NZ_SADE01000001.1"/>
</dbReference>
<dbReference type="Gene3D" id="2.10.109.10">
    <property type="entry name" value="Umud Fragment, subunit A"/>
    <property type="match status" value="1"/>
</dbReference>
<dbReference type="InterPro" id="IPR036286">
    <property type="entry name" value="LexA/Signal_pep-like_sf"/>
</dbReference>
<evidence type="ECO:0000256" key="2">
    <source>
        <dbReference type="ARBA" id="ARBA00023125"/>
    </source>
</evidence>
<evidence type="ECO:0000313" key="6">
    <source>
        <dbReference type="Proteomes" id="UP000287447"/>
    </source>
</evidence>
<sequence length="239" mass="25556">MAEATGNAPLIERIKARLGALGLSANAASEAAGLERTYIRNILNGRSRGPRGENAVRLAKVLDCSLEWLLGGEGEALDTRPGAENPADDIVLADHRVPARSEMPRDLPVLGAAAGARSETEGAVVMGGGPVEFLRRPSVLQGVSDAYVVYIVNDSMEPAFPHGEAACVHPHRPVKPGDNVVIQVRDETGDIYAYVKVLVRRTDADVVCRQHNPAREISFPRSSVVSIHKILSVSELIGF</sequence>
<dbReference type="InterPro" id="IPR010982">
    <property type="entry name" value="Lambda_DNA-bd_dom_sf"/>
</dbReference>
<protein>
    <submittedName>
        <fullName evidence="5">Helix-turn-helix transcriptional regulator</fullName>
    </submittedName>
</protein>
<organism evidence="5 6">
    <name type="scientific">Hwanghaeella grinnelliae</name>
    <dbReference type="NCBI Taxonomy" id="2500179"/>
    <lineage>
        <taxon>Bacteria</taxon>
        <taxon>Pseudomonadati</taxon>
        <taxon>Pseudomonadota</taxon>
        <taxon>Alphaproteobacteria</taxon>
        <taxon>Rhodospirillales</taxon>
        <taxon>Rhodospirillaceae</taxon>
        <taxon>Hwanghaeella</taxon>
    </lineage>
</organism>
<reference evidence="6" key="1">
    <citation type="submission" date="2019-01" db="EMBL/GenBank/DDBJ databases">
        <title>Gri0909 isolated from a small marine red alga.</title>
        <authorList>
            <person name="Kim J."/>
            <person name="Jeong S.E."/>
            <person name="Jeon C.O."/>
        </authorList>
    </citation>
    <scope>NUCLEOTIDE SEQUENCE [LARGE SCALE GENOMIC DNA]</scope>
    <source>
        <strain evidence="6">Gri0909</strain>
    </source>
</reference>
<dbReference type="PROSITE" id="PS50943">
    <property type="entry name" value="HTH_CROC1"/>
    <property type="match status" value="1"/>
</dbReference>
<dbReference type="InterPro" id="IPR015927">
    <property type="entry name" value="Peptidase_S24_S26A/B/C"/>
</dbReference>
<dbReference type="Gene3D" id="1.10.260.40">
    <property type="entry name" value="lambda repressor-like DNA-binding domains"/>
    <property type="match status" value="1"/>
</dbReference>
<dbReference type="OrthoDB" id="9792157at2"/>
<dbReference type="Proteomes" id="UP000287447">
    <property type="component" value="Unassembled WGS sequence"/>
</dbReference>
<dbReference type="PANTHER" id="PTHR40661:SF3">
    <property type="entry name" value="FELS-1 PROPHAGE TRANSCRIPTIONAL REGULATOR"/>
    <property type="match status" value="1"/>
</dbReference>
<comment type="caution">
    <text evidence="5">The sequence shown here is derived from an EMBL/GenBank/DDBJ whole genome shotgun (WGS) entry which is preliminary data.</text>
</comment>
<dbReference type="SUPFAM" id="SSF51306">
    <property type="entry name" value="LexA/Signal peptidase"/>
    <property type="match status" value="1"/>
</dbReference>
<dbReference type="SMART" id="SM00530">
    <property type="entry name" value="HTH_XRE"/>
    <property type="match status" value="1"/>
</dbReference>
<keyword evidence="1" id="KW-0805">Transcription regulation</keyword>
<evidence type="ECO:0000313" key="5">
    <source>
        <dbReference type="EMBL" id="RVU38424.1"/>
    </source>
</evidence>
<keyword evidence="3" id="KW-0804">Transcription</keyword>
<evidence type="ECO:0000256" key="3">
    <source>
        <dbReference type="ARBA" id="ARBA00023163"/>
    </source>
</evidence>
<accession>A0A3S2Z9C3</accession>
<dbReference type="SUPFAM" id="SSF47413">
    <property type="entry name" value="lambda repressor-like DNA-binding domains"/>
    <property type="match status" value="1"/>
</dbReference>
<dbReference type="Pfam" id="PF00717">
    <property type="entry name" value="Peptidase_S24"/>
    <property type="match status" value="1"/>
</dbReference>
<dbReference type="PANTHER" id="PTHR40661">
    <property type="match status" value="1"/>
</dbReference>
<name>A0A3S2Z9C3_9PROT</name>
<keyword evidence="6" id="KW-1185">Reference proteome</keyword>
<dbReference type="Pfam" id="PF01381">
    <property type="entry name" value="HTH_3"/>
    <property type="match status" value="1"/>
</dbReference>
<dbReference type="AlphaFoldDB" id="A0A3S2Z9C3"/>
<keyword evidence="2" id="KW-0238">DNA-binding</keyword>
<dbReference type="EMBL" id="SADE01000001">
    <property type="protein sequence ID" value="RVU38424.1"/>
    <property type="molecule type" value="Genomic_DNA"/>
</dbReference>
<dbReference type="GO" id="GO:0003677">
    <property type="term" value="F:DNA binding"/>
    <property type="evidence" value="ECO:0007669"/>
    <property type="project" value="UniProtKB-KW"/>
</dbReference>
<evidence type="ECO:0000259" key="4">
    <source>
        <dbReference type="PROSITE" id="PS50943"/>
    </source>
</evidence>
<dbReference type="InterPro" id="IPR001387">
    <property type="entry name" value="Cro/C1-type_HTH"/>
</dbReference>
<dbReference type="InterPro" id="IPR039418">
    <property type="entry name" value="LexA-like"/>
</dbReference>
<feature type="domain" description="HTH cro/C1-type" evidence="4">
    <location>
        <begin position="14"/>
        <end position="69"/>
    </location>
</feature>
<gene>
    <name evidence="5" type="ORF">EOI86_03825</name>
</gene>